<keyword evidence="2" id="KW-0472">Membrane</keyword>
<keyword evidence="2" id="KW-1133">Transmembrane helix</keyword>
<feature type="compositionally biased region" description="Basic and acidic residues" evidence="1">
    <location>
        <begin position="20"/>
        <end position="29"/>
    </location>
</feature>
<feature type="region of interest" description="Disordered" evidence="1">
    <location>
        <begin position="1"/>
        <end position="44"/>
    </location>
</feature>
<organism evidence="3 4">
    <name type="scientific">Gossypium darwinii</name>
    <name type="common">Darwin's cotton</name>
    <name type="synonym">Gossypium barbadense var. darwinii</name>
    <dbReference type="NCBI Taxonomy" id="34276"/>
    <lineage>
        <taxon>Eukaryota</taxon>
        <taxon>Viridiplantae</taxon>
        <taxon>Streptophyta</taxon>
        <taxon>Embryophyta</taxon>
        <taxon>Tracheophyta</taxon>
        <taxon>Spermatophyta</taxon>
        <taxon>Magnoliopsida</taxon>
        <taxon>eudicotyledons</taxon>
        <taxon>Gunneridae</taxon>
        <taxon>Pentapetalae</taxon>
        <taxon>rosids</taxon>
        <taxon>malvids</taxon>
        <taxon>Malvales</taxon>
        <taxon>Malvaceae</taxon>
        <taxon>Malvoideae</taxon>
        <taxon>Gossypium</taxon>
    </lineage>
</organism>
<dbReference type="AlphaFoldDB" id="A0A5D2FJQ3"/>
<dbReference type="EMBL" id="CM017695">
    <property type="protein sequence ID" value="TYH05971.1"/>
    <property type="molecule type" value="Genomic_DNA"/>
</dbReference>
<accession>A0A5D2FJQ3</accession>
<gene>
    <name evidence="3" type="ORF">ES288_A08G121100v1</name>
</gene>
<evidence type="ECO:0000313" key="3">
    <source>
        <dbReference type="EMBL" id="TYH05971.1"/>
    </source>
</evidence>
<evidence type="ECO:0000313" key="4">
    <source>
        <dbReference type="Proteomes" id="UP000323506"/>
    </source>
</evidence>
<evidence type="ECO:0000256" key="2">
    <source>
        <dbReference type="SAM" id="Phobius"/>
    </source>
</evidence>
<proteinExistence type="predicted"/>
<sequence>MKKIRHIAKQGSDGPSKNHNTKDLWEPAWDKSSTMRNKQQKEKEKNKSLLLFCLYLVYGIIITCYYLNVIMLFVEQCHFLFSLYKAVAFHLQINEMLCDEF</sequence>
<name>A0A5D2FJQ3_GOSDA</name>
<dbReference type="Proteomes" id="UP000323506">
    <property type="component" value="Chromosome A08"/>
</dbReference>
<keyword evidence="2" id="KW-0812">Transmembrane</keyword>
<protein>
    <submittedName>
        <fullName evidence="3">Uncharacterized protein</fullName>
    </submittedName>
</protein>
<reference evidence="3 4" key="1">
    <citation type="submission" date="2019-06" db="EMBL/GenBank/DDBJ databases">
        <title>WGS assembly of Gossypium darwinii.</title>
        <authorList>
            <person name="Chen Z.J."/>
            <person name="Sreedasyam A."/>
            <person name="Ando A."/>
            <person name="Song Q."/>
            <person name="De L."/>
            <person name="Hulse-Kemp A."/>
            <person name="Ding M."/>
            <person name="Ye W."/>
            <person name="Kirkbride R."/>
            <person name="Jenkins J."/>
            <person name="Plott C."/>
            <person name="Lovell J."/>
            <person name="Lin Y.-M."/>
            <person name="Vaughn R."/>
            <person name="Liu B."/>
            <person name="Li W."/>
            <person name="Simpson S."/>
            <person name="Scheffler B."/>
            <person name="Saski C."/>
            <person name="Grover C."/>
            <person name="Hu G."/>
            <person name="Conover J."/>
            <person name="Carlson J."/>
            <person name="Shu S."/>
            <person name="Boston L."/>
            <person name="Williams M."/>
            <person name="Peterson D."/>
            <person name="Mcgee K."/>
            <person name="Jones D."/>
            <person name="Wendel J."/>
            <person name="Stelly D."/>
            <person name="Grimwood J."/>
            <person name="Schmutz J."/>
        </authorList>
    </citation>
    <scope>NUCLEOTIDE SEQUENCE [LARGE SCALE GENOMIC DNA]</scope>
    <source>
        <strain evidence="3">1808015.09</strain>
    </source>
</reference>
<feature type="transmembrane region" description="Helical" evidence="2">
    <location>
        <begin position="49"/>
        <end position="74"/>
    </location>
</feature>
<keyword evidence="4" id="KW-1185">Reference proteome</keyword>
<evidence type="ECO:0000256" key="1">
    <source>
        <dbReference type="SAM" id="MobiDB-lite"/>
    </source>
</evidence>